<dbReference type="AlphaFoldDB" id="A0A0F5FIJ2"/>
<gene>
    <name evidence="2" type="ORF">VE26_00815</name>
</gene>
<dbReference type="PATRIC" id="fig|429727.3.peg.180"/>
<dbReference type="Proteomes" id="UP000033649">
    <property type="component" value="Unassembled WGS sequence"/>
</dbReference>
<feature type="chain" id="PRO_5002486403" description="Chalcone isomerase domain-containing protein" evidence="1">
    <location>
        <begin position="23"/>
        <end position="195"/>
    </location>
</feature>
<organism evidence="2 3">
    <name type="scientific">Devosia chinhatensis</name>
    <dbReference type="NCBI Taxonomy" id="429727"/>
    <lineage>
        <taxon>Bacteria</taxon>
        <taxon>Pseudomonadati</taxon>
        <taxon>Pseudomonadota</taxon>
        <taxon>Alphaproteobacteria</taxon>
        <taxon>Hyphomicrobiales</taxon>
        <taxon>Devosiaceae</taxon>
        <taxon>Devosia</taxon>
    </lineage>
</organism>
<dbReference type="EMBL" id="JZEY01000054">
    <property type="protein sequence ID" value="KKB08666.1"/>
    <property type="molecule type" value="Genomic_DNA"/>
</dbReference>
<reference evidence="2 3" key="1">
    <citation type="submission" date="2015-03" db="EMBL/GenBank/DDBJ databases">
        <authorList>
            <person name="Hassan Y."/>
            <person name="Lepp D."/>
            <person name="Li X.-Z."/>
            <person name="Zhou T."/>
        </authorList>
    </citation>
    <scope>NUCLEOTIDE SEQUENCE [LARGE SCALE GENOMIC DNA]</scope>
    <source>
        <strain evidence="2 3">IPL18</strain>
    </source>
</reference>
<keyword evidence="1" id="KW-0732">Signal</keyword>
<evidence type="ECO:0000256" key="1">
    <source>
        <dbReference type="SAM" id="SignalP"/>
    </source>
</evidence>
<proteinExistence type="predicted"/>
<keyword evidence="3" id="KW-1185">Reference proteome</keyword>
<evidence type="ECO:0000313" key="2">
    <source>
        <dbReference type="EMBL" id="KKB08666.1"/>
    </source>
</evidence>
<feature type="signal peptide" evidence="1">
    <location>
        <begin position="1"/>
        <end position="22"/>
    </location>
</feature>
<name>A0A0F5FIJ2_9HYPH</name>
<sequence length="195" mass="21336">MFREPLATVVALTVLSLAPAGAQEVTDYLGVPGPISIGGNDYVLSWSSNPQPGYFKQEYIPAGADAQAYETMVLVEFLASDLPMAEVISAQTDMINQRKATDPIANMAMFSNPERGEIVLDFLLSDKDDAGEYIIEWNGYRYGQAQFEGEDGVLLFGLSDRAYGNDDAETFLRGLGDFKTQRILALTTAEMPEVE</sequence>
<comment type="caution">
    <text evidence="2">The sequence shown here is derived from an EMBL/GenBank/DDBJ whole genome shotgun (WGS) entry which is preliminary data.</text>
</comment>
<dbReference type="OrthoDB" id="6057861at2"/>
<evidence type="ECO:0000313" key="3">
    <source>
        <dbReference type="Proteomes" id="UP000033649"/>
    </source>
</evidence>
<accession>A0A0F5FIJ2</accession>
<dbReference type="STRING" id="429727.VE26_00815"/>
<protein>
    <recommendedName>
        <fullName evidence="4">Chalcone isomerase domain-containing protein</fullName>
    </recommendedName>
</protein>
<dbReference type="RefSeq" id="WP_046103355.1">
    <property type="nucleotide sequence ID" value="NZ_JZEY01000054.1"/>
</dbReference>
<evidence type="ECO:0008006" key="4">
    <source>
        <dbReference type="Google" id="ProtNLM"/>
    </source>
</evidence>